<protein>
    <recommendedName>
        <fullName evidence="3">Garvicin Q family class II bacteriocin</fullName>
    </recommendedName>
</protein>
<evidence type="ECO:0000256" key="1">
    <source>
        <dbReference type="SAM" id="SignalP"/>
    </source>
</evidence>
<organism evidence="2">
    <name type="scientific">Lactobacillus delbrueckii subsp. lactis</name>
    <dbReference type="NCBI Taxonomy" id="29397"/>
    <lineage>
        <taxon>Bacteria</taxon>
        <taxon>Bacillati</taxon>
        <taxon>Bacillota</taxon>
        <taxon>Bacilli</taxon>
        <taxon>Lactobacillales</taxon>
        <taxon>Lactobacillaceae</taxon>
        <taxon>Lactobacillus</taxon>
    </lineage>
</organism>
<gene>
    <name evidence="2" type="ORF">DQL93_09600</name>
</gene>
<dbReference type="NCBIfam" id="NF033837">
    <property type="entry name" value="GarQ_core"/>
    <property type="match status" value="1"/>
</dbReference>
<feature type="chain" id="PRO_5018219842" description="Garvicin Q family class II bacteriocin" evidence="1">
    <location>
        <begin position="29"/>
        <end position="176"/>
    </location>
</feature>
<evidence type="ECO:0000313" key="2">
    <source>
        <dbReference type="EMBL" id="AZA16704.1"/>
    </source>
</evidence>
<dbReference type="RefSeq" id="WP_414626485.1">
    <property type="nucleotide sequence ID" value="NZ_JAJNVF010000002.1"/>
</dbReference>
<keyword evidence="1" id="KW-0732">Signal</keyword>
<dbReference type="EMBL" id="CP031023">
    <property type="protein sequence ID" value="AZA16704.1"/>
    <property type="molecule type" value="Genomic_DNA"/>
</dbReference>
<name>A0A3G6JL44_LACDL</name>
<proteinExistence type="predicted"/>
<dbReference type="AlphaFoldDB" id="A0A3G6JL44"/>
<sequence>MKSSRKIVVTLMAAVSLGFAVSPSIVNASDSTQTVSPNLESELSKYVKIANHKFVVSVPEGTNVSSEKLAELQQVVDTVNKELADYNVEVDQSVSTISLARAKSRKSTSLPKPVAYGANGYWYRDKKGGWHYVVTKSPAQAVFDVFRNGVESSLGGGWISGAEKTKAYQDFINGRR</sequence>
<reference evidence="2" key="1">
    <citation type="submission" date="2018-07" db="EMBL/GenBank/DDBJ databases">
        <authorList>
            <person name="Somerville V."/>
        </authorList>
    </citation>
    <scope>NUCLEOTIDE SEQUENCE</scope>
    <source>
        <strain evidence="2">NWC_2_2</strain>
    </source>
</reference>
<feature type="signal peptide" evidence="1">
    <location>
        <begin position="1"/>
        <end position="28"/>
    </location>
</feature>
<evidence type="ECO:0008006" key="3">
    <source>
        <dbReference type="Google" id="ProtNLM"/>
    </source>
</evidence>
<accession>A0A3G6JL44</accession>